<comment type="cofactor">
    <cofactor evidence="15">
        <name>Mg(2+)</name>
        <dbReference type="ChEBI" id="CHEBI:18420"/>
    </cofactor>
    <text evidence="15">Binds 2 magnesium ions per tetramer.</text>
</comment>
<reference evidence="20" key="1">
    <citation type="journal article" date="2014" name="Int. J. Syst. Evol. Microbiol.">
        <title>Complete genome sequence of Corynebacterium casei LMG S-19264T (=DSM 44701T), isolated from a smear-ripened cheese.</title>
        <authorList>
            <consortium name="US DOE Joint Genome Institute (JGI-PGF)"/>
            <person name="Walter F."/>
            <person name="Albersmeier A."/>
            <person name="Kalinowski J."/>
            <person name="Ruckert C."/>
        </authorList>
    </citation>
    <scope>NUCLEOTIDE SEQUENCE</scope>
    <source>
        <strain evidence="20">CGMCC 4.7308</strain>
    </source>
</reference>
<dbReference type="SMART" id="SM00874">
    <property type="entry name" value="B5"/>
    <property type="match status" value="1"/>
</dbReference>
<evidence type="ECO:0000256" key="12">
    <source>
        <dbReference type="ARBA" id="ARBA00022917"/>
    </source>
</evidence>
<dbReference type="FunFam" id="3.30.70.380:FF:000001">
    <property type="entry name" value="Phenylalanine--tRNA ligase beta subunit"/>
    <property type="match status" value="1"/>
</dbReference>
<keyword evidence="7 15" id="KW-0479">Metal-binding</keyword>
<dbReference type="InterPro" id="IPR005147">
    <property type="entry name" value="tRNA_synthase_B5-dom"/>
</dbReference>
<evidence type="ECO:0000256" key="16">
    <source>
        <dbReference type="PROSITE-ProRule" id="PRU00209"/>
    </source>
</evidence>
<dbReference type="SMART" id="SM00896">
    <property type="entry name" value="FDX-ACB"/>
    <property type="match status" value="1"/>
</dbReference>
<evidence type="ECO:0000313" key="20">
    <source>
        <dbReference type="EMBL" id="GGM13609.1"/>
    </source>
</evidence>
<evidence type="ECO:0000256" key="14">
    <source>
        <dbReference type="ARBA" id="ARBA00049255"/>
    </source>
</evidence>
<dbReference type="InterPro" id="IPR005121">
    <property type="entry name" value="Fdx_antiC-bd"/>
</dbReference>
<dbReference type="InterPro" id="IPR009061">
    <property type="entry name" value="DNA-bd_dom_put_sf"/>
</dbReference>
<feature type="domain" description="B5" evidence="19">
    <location>
        <begin position="411"/>
        <end position="486"/>
    </location>
</feature>
<dbReference type="GO" id="GO:0009328">
    <property type="term" value="C:phenylalanine-tRNA ligase complex"/>
    <property type="evidence" value="ECO:0007669"/>
    <property type="project" value="TreeGrafter"/>
</dbReference>
<dbReference type="RefSeq" id="WP_188944118.1">
    <property type="nucleotide sequence ID" value="NZ_BMNA01000011.1"/>
</dbReference>
<evidence type="ECO:0000256" key="3">
    <source>
        <dbReference type="ARBA" id="ARBA00011209"/>
    </source>
</evidence>
<dbReference type="AlphaFoldDB" id="A0A917WLG0"/>
<comment type="catalytic activity">
    <reaction evidence="14 15">
        <text>tRNA(Phe) + L-phenylalanine + ATP = L-phenylalanyl-tRNA(Phe) + AMP + diphosphate + H(+)</text>
        <dbReference type="Rhea" id="RHEA:19413"/>
        <dbReference type="Rhea" id="RHEA-COMP:9668"/>
        <dbReference type="Rhea" id="RHEA-COMP:9699"/>
        <dbReference type="ChEBI" id="CHEBI:15378"/>
        <dbReference type="ChEBI" id="CHEBI:30616"/>
        <dbReference type="ChEBI" id="CHEBI:33019"/>
        <dbReference type="ChEBI" id="CHEBI:58095"/>
        <dbReference type="ChEBI" id="CHEBI:78442"/>
        <dbReference type="ChEBI" id="CHEBI:78531"/>
        <dbReference type="ChEBI" id="CHEBI:456215"/>
        <dbReference type="EC" id="6.1.1.20"/>
    </reaction>
</comment>
<proteinExistence type="inferred from homology"/>
<dbReference type="InterPro" id="IPR036690">
    <property type="entry name" value="Fdx_antiC-bd_sf"/>
</dbReference>
<dbReference type="InterPro" id="IPR004532">
    <property type="entry name" value="Phe-tRNA-ligase_IIc_bsu_bact"/>
</dbReference>
<evidence type="ECO:0000259" key="18">
    <source>
        <dbReference type="PROSITE" id="PS51447"/>
    </source>
</evidence>
<evidence type="ECO:0000256" key="8">
    <source>
        <dbReference type="ARBA" id="ARBA00022741"/>
    </source>
</evidence>
<dbReference type="InterPro" id="IPR012340">
    <property type="entry name" value="NA-bd_OB-fold"/>
</dbReference>
<dbReference type="GO" id="GO:0004826">
    <property type="term" value="F:phenylalanine-tRNA ligase activity"/>
    <property type="evidence" value="ECO:0007669"/>
    <property type="project" value="UniProtKB-UniRule"/>
</dbReference>
<dbReference type="SUPFAM" id="SSF54991">
    <property type="entry name" value="Anticodon-binding domain of PheRS"/>
    <property type="match status" value="1"/>
</dbReference>
<dbReference type="InterPro" id="IPR005146">
    <property type="entry name" value="B3/B4_tRNA-bd"/>
</dbReference>
<dbReference type="Pfam" id="PF01588">
    <property type="entry name" value="tRNA_bind"/>
    <property type="match status" value="1"/>
</dbReference>
<comment type="subcellular location">
    <subcellularLocation>
        <location evidence="1 15">Cytoplasm</location>
    </subcellularLocation>
</comment>
<dbReference type="GO" id="GO:0005524">
    <property type="term" value="F:ATP binding"/>
    <property type="evidence" value="ECO:0007669"/>
    <property type="project" value="UniProtKB-UniRule"/>
</dbReference>
<feature type="binding site" evidence="15">
    <location>
        <position position="473"/>
    </location>
    <ligand>
        <name>Mg(2+)</name>
        <dbReference type="ChEBI" id="CHEBI:18420"/>
        <note>shared with alpha subunit</note>
    </ligand>
</feature>
<evidence type="ECO:0000256" key="9">
    <source>
        <dbReference type="ARBA" id="ARBA00022840"/>
    </source>
</evidence>
<protein>
    <recommendedName>
        <fullName evidence="15">Phenylalanine--tRNA ligase beta subunit</fullName>
        <ecNumber evidence="15">6.1.1.20</ecNumber>
    </recommendedName>
    <alternativeName>
        <fullName evidence="15">Phenylalanyl-tRNA synthetase beta subunit</fullName>
        <shortName evidence="15">PheRS</shortName>
    </alternativeName>
</protein>
<dbReference type="Pfam" id="PF03147">
    <property type="entry name" value="FDX-ACB"/>
    <property type="match status" value="1"/>
</dbReference>
<keyword evidence="12 15" id="KW-0648">Protein biosynthesis</keyword>
<evidence type="ECO:0000256" key="11">
    <source>
        <dbReference type="ARBA" id="ARBA00022884"/>
    </source>
</evidence>
<feature type="binding site" evidence="15">
    <location>
        <position position="474"/>
    </location>
    <ligand>
        <name>Mg(2+)</name>
        <dbReference type="ChEBI" id="CHEBI:18420"/>
        <note>shared with alpha subunit</note>
    </ligand>
</feature>
<evidence type="ECO:0000256" key="7">
    <source>
        <dbReference type="ARBA" id="ARBA00022723"/>
    </source>
</evidence>
<dbReference type="SUPFAM" id="SSF50249">
    <property type="entry name" value="Nucleic acid-binding proteins"/>
    <property type="match status" value="1"/>
</dbReference>
<dbReference type="SUPFAM" id="SSF46955">
    <property type="entry name" value="Putative DNA-binding domain"/>
    <property type="match status" value="1"/>
</dbReference>
<dbReference type="Pfam" id="PF03483">
    <property type="entry name" value="B3_4"/>
    <property type="match status" value="1"/>
</dbReference>
<sequence>MRAPLSWLAEDVDLPAGTTAQQVADALLRVGFETEGVHIPPATEGLLVVGVVRTIEELTGFKKPIRWCTVDVGPGNGPDGGDAPRGIICGARNFAVGDHVVVALPGTVLPGGFEIASRQTYGHVSDGMICSVRELGIGTEHEGILVLDPDAPVGADARGLIGADDGVVELAVTPDRGYALSIRGLARETGAALDVPFRDEAAARSAALPAREHPAWPVTVEDEQGCARFVAVRVQGVDPSAPSPWWLRRRVQAAGIRSISLAVDITNYVMVGWGQPLHAFDAGRLRGGITVRRARPGETLRTLDGTVRRLAGDDLVVADESGAVSLAGVMGGESTEISGSTDDVLLEAAWWDPAAISRTARRHKLPSEASRRFERAVDPAVAAAAAEYAAELLVRYGGGEITGRTDVGRVPVLPSVQLPLSEPERLTGRSYEPAVIAHRLEQLGAVVTSAGRSLTVLPPSWRPDLSRPADLVEEVARVDGYDDLPSVLPAAPPGTGLTAEQQRHRRIAADLASAGLTEVLSFPFVGSADLDRLGLPAGDARRRSATLSNPLDADRPAMATTLLPGLIDAAVRNLSRGARDLALFEIAQVVLPRADQPAPPALPVDRRPTDAELRRLSSSLPLQPQHVAAVLCGDVDPAGWWGPGRAASWGDAVELARRVGAVAGVELRVTAASVAPWHPGRCARISVGDWPVGYAGELHPAVCERYGLPPRSCALELDLDALPLPAPPRGPRISPFPPVRLDVAVVVPAAVPAGDVTAALRDGGGPLLESVRLFDVYTGDQVPEGSVSLAFALVVRAPDRTLTAAEAVQVRDAAVAAAQDRTGATLR</sequence>
<dbReference type="PROSITE" id="PS51483">
    <property type="entry name" value="B5"/>
    <property type="match status" value="1"/>
</dbReference>
<keyword evidence="6 15" id="KW-0436">Ligase</keyword>
<keyword evidence="5 16" id="KW-0820">tRNA-binding</keyword>
<feature type="binding site" evidence="15">
    <location>
        <position position="470"/>
    </location>
    <ligand>
        <name>Mg(2+)</name>
        <dbReference type="ChEBI" id="CHEBI:18420"/>
        <note>shared with alpha subunit</note>
    </ligand>
</feature>
<feature type="domain" description="FDX-ACB" evidence="18">
    <location>
        <begin position="734"/>
        <end position="827"/>
    </location>
</feature>
<keyword evidence="21" id="KW-1185">Reference proteome</keyword>
<dbReference type="PANTHER" id="PTHR10947">
    <property type="entry name" value="PHENYLALANYL-TRNA SYNTHETASE BETA CHAIN AND LEUCINE-RICH REPEAT-CONTAINING PROTEIN 47"/>
    <property type="match status" value="1"/>
</dbReference>
<keyword evidence="9 15" id="KW-0067">ATP-binding</keyword>
<dbReference type="EMBL" id="BMNA01000011">
    <property type="protein sequence ID" value="GGM13609.1"/>
    <property type="molecule type" value="Genomic_DNA"/>
</dbReference>
<dbReference type="Gene3D" id="3.30.56.10">
    <property type="match status" value="2"/>
</dbReference>
<keyword evidence="13 15" id="KW-0030">Aminoacyl-tRNA synthetase</keyword>
<dbReference type="PANTHER" id="PTHR10947:SF0">
    <property type="entry name" value="PHENYLALANINE--TRNA LIGASE BETA SUBUNIT"/>
    <property type="match status" value="1"/>
</dbReference>
<dbReference type="FunFam" id="3.30.930.10:FF:000130">
    <property type="entry name" value="Phenylalanine--tRNA ligase beta subunit"/>
    <property type="match status" value="1"/>
</dbReference>
<dbReference type="FunFam" id="3.50.40.10:FF:000001">
    <property type="entry name" value="Phenylalanine--tRNA ligase beta subunit"/>
    <property type="match status" value="1"/>
</dbReference>
<evidence type="ECO:0000256" key="2">
    <source>
        <dbReference type="ARBA" id="ARBA00008653"/>
    </source>
</evidence>
<evidence type="ECO:0000256" key="6">
    <source>
        <dbReference type="ARBA" id="ARBA00022598"/>
    </source>
</evidence>
<dbReference type="InterPro" id="IPR045060">
    <property type="entry name" value="Phe-tRNA-ligase_IIc_bsu"/>
</dbReference>
<dbReference type="SUPFAM" id="SSF55681">
    <property type="entry name" value="Class II aaRS and biotin synthetases"/>
    <property type="match status" value="1"/>
</dbReference>
<dbReference type="SMART" id="SM00873">
    <property type="entry name" value="B3_4"/>
    <property type="match status" value="1"/>
</dbReference>
<dbReference type="Gene3D" id="3.50.40.10">
    <property type="entry name" value="Phenylalanyl-trna Synthetase, Chain B, domain 3"/>
    <property type="match status" value="1"/>
</dbReference>
<dbReference type="SUPFAM" id="SSF56037">
    <property type="entry name" value="PheT/TilS domain"/>
    <property type="match status" value="1"/>
</dbReference>
<dbReference type="EC" id="6.1.1.20" evidence="15"/>
<comment type="caution">
    <text evidence="20">The sequence shown here is derived from an EMBL/GenBank/DDBJ whole genome shotgun (WGS) entry which is preliminary data.</text>
</comment>
<dbReference type="Gene3D" id="3.30.930.10">
    <property type="entry name" value="Bira Bifunctional Protein, Domain 2"/>
    <property type="match status" value="1"/>
</dbReference>
<dbReference type="Pfam" id="PF03484">
    <property type="entry name" value="B5"/>
    <property type="match status" value="1"/>
</dbReference>
<dbReference type="CDD" id="cd00769">
    <property type="entry name" value="PheRS_beta_core"/>
    <property type="match status" value="1"/>
</dbReference>
<organism evidence="20 21">
    <name type="scientific">Nakamurella endophytica</name>
    <dbReference type="NCBI Taxonomy" id="1748367"/>
    <lineage>
        <taxon>Bacteria</taxon>
        <taxon>Bacillati</taxon>
        <taxon>Actinomycetota</taxon>
        <taxon>Actinomycetes</taxon>
        <taxon>Nakamurellales</taxon>
        <taxon>Nakamurellaceae</taxon>
        <taxon>Nakamurella</taxon>
    </lineage>
</organism>
<keyword evidence="4 15" id="KW-0963">Cytoplasm</keyword>
<dbReference type="GO" id="GO:0006432">
    <property type="term" value="P:phenylalanyl-tRNA aminoacylation"/>
    <property type="evidence" value="ECO:0007669"/>
    <property type="project" value="UniProtKB-UniRule"/>
</dbReference>
<accession>A0A917WLG0</accession>
<dbReference type="NCBIfam" id="TIGR00472">
    <property type="entry name" value="pheT_bact"/>
    <property type="match status" value="1"/>
</dbReference>
<dbReference type="InterPro" id="IPR002547">
    <property type="entry name" value="tRNA-bd_dom"/>
</dbReference>
<keyword evidence="8 15" id="KW-0547">Nucleotide-binding</keyword>
<evidence type="ECO:0000259" key="19">
    <source>
        <dbReference type="PROSITE" id="PS51483"/>
    </source>
</evidence>
<dbReference type="InterPro" id="IPR033714">
    <property type="entry name" value="tRNA_bind_bactPheRS"/>
</dbReference>
<evidence type="ECO:0000256" key="13">
    <source>
        <dbReference type="ARBA" id="ARBA00023146"/>
    </source>
</evidence>
<dbReference type="Pfam" id="PF17759">
    <property type="entry name" value="tRNA_synthFbeta"/>
    <property type="match status" value="1"/>
</dbReference>
<name>A0A917WLG0_9ACTN</name>
<evidence type="ECO:0000313" key="21">
    <source>
        <dbReference type="Proteomes" id="UP000655208"/>
    </source>
</evidence>
<gene>
    <name evidence="15 20" type="primary">pheT</name>
    <name evidence="20" type="ORF">GCM10011594_36880</name>
</gene>
<evidence type="ECO:0000256" key="10">
    <source>
        <dbReference type="ARBA" id="ARBA00022842"/>
    </source>
</evidence>
<keyword evidence="10 15" id="KW-0460">Magnesium</keyword>
<dbReference type="InterPro" id="IPR041616">
    <property type="entry name" value="PheRS_beta_core"/>
</dbReference>
<dbReference type="PROSITE" id="PS51447">
    <property type="entry name" value="FDX_ACB"/>
    <property type="match status" value="1"/>
</dbReference>
<feature type="domain" description="TRNA-binding" evidence="17">
    <location>
        <begin position="41"/>
        <end position="158"/>
    </location>
</feature>
<dbReference type="HAMAP" id="MF_00283">
    <property type="entry name" value="Phe_tRNA_synth_beta1"/>
    <property type="match status" value="1"/>
</dbReference>
<evidence type="ECO:0000256" key="4">
    <source>
        <dbReference type="ARBA" id="ARBA00022490"/>
    </source>
</evidence>
<evidence type="ECO:0000256" key="15">
    <source>
        <dbReference type="HAMAP-Rule" id="MF_00283"/>
    </source>
</evidence>
<keyword evidence="11 16" id="KW-0694">RNA-binding</keyword>
<dbReference type="InterPro" id="IPR045864">
    <property type="entry name" value="aa-tRNA-synth_II/BPL/LPL"/>
</dbReference>
<comment type="similarity">
    <text evidence="2 15">Belongs to the phenylalanyl-tRNA synthetase beta subunit family. Type 1 subfamily.</text>
</comment>
<dbReference type="Proteomes" id="UP000655208">
    <property type="component" value="Unassembled WGS sequence"/>
</dbReference>
<dbReference type="GO" id="GO:0000049">
    <property type="term" value="F:tRNA binding"/>
    <property type="evidence" value="ECO:0007669"/>
    <property type="project" value="UniProtKB-UniRule"/>
</dbReference>
<dbReference type="Gene3D" id="2.40.50.140">
    <property type="entry name" value="Nucleic acid-binding proteins"/>
    <property type="match status" value="1"/>
</dbReference>
<reference evidence="20" key="2">
    <citation type="submission" date="2020-09" db="EMBL/GenBank/DDBJ databases">
        <authorList>
            <person name="Sun Q."/>
            <person name="Zhou Y."/>
        </authorList>
    </citation>
    <scope>NUCLEOTIDE SEQUENCE</scope>
    <source>
        <strain evidence="20">CGMCC 4.7308</strain>
    </source>
</reference>
<evidence type="ECO:0000256" key="5">
    <source>
        <dbReference type="ARBA" id="ARBA00022555"/>
    </source>
</evidence>
<evidence type="ECO:0000259" key="17">
    <source>
        <dbReference type="PROSITE" id="PS50886"/>
    </source>
</evidence>
<dbReference type="InterPro" id="IPR020825">
    <property type="entry name" value="Phe-tRNA_synthase-like_B3/B4"/>
</dbReference>
<dbReference type="Gene3D" id="3.30.70.380">
    <property type="entry name" value="Ferrodoxin-fold anticodon-binding domain"/>
    <property type="match status" value="1"/>
</dbReference>
<feature type="binding site" evidence="15">
    <location>
        <position position="464"/>
    </location>
    <ligand>
        <name>Mg(2+)</name>
        <dbReference type="ChEBI" id="CHEBI:18420"/>
        <note>shared with alpha subunit</note>
    </ligand>
</feature>
<comment type="subunit">
    <text evidence="3 15">Tetramer of two alpha and two beta subunits.</text>
</comment>
<evidence type="ECO:0000256" key="1">
    <source>
        <dbReference type="ARBA" id="ARBA00004496"/>
    </source>
</evidence>
<dbReference type="GO" id="GO:0000287">
    <property type="term" value="F:magnesium ion binding"/>
    <property type="evidence" value="ECO:0007669"/>
    <property type="project" value="UniProtKB-UniRule"/>
</dbReference>
<dbReference type="CDD" id="cd02796">
    <property type="entry name" value="tRNA_bind_bactPheRS"/>
    <property type="match status" value="1"/>
</dbReference>
<dbReference type="PROSITE" id="PS50886">
    <property type="entry name" value="TRBD"/>
    <property type="match status" value="1"/>
</dbReference>